<sequence length="101" mass="10899">MKSFYVVIVTLLPQVLANLDFVTLNVASGNYIVEADATLVLGDIPSPIAGDVAIWSAIMMNGKADFLQGVSESAKSSPYCNDGGKQWCNFAYMLPVEHLNK</sequence>
<organism evidence="2 3">
    <name type="scientific">Sporothrix bragantina</name>
    <dbReference type="NCBI Taxonomy" id="671064"/>
    <lineage>
        <taxon>Eukaryota</taxon>
        <taxon>Fungi</taxon>
        <taxon>Dikarya</taxon>
        <taxon>Ascomycota</taxon>
        <taxon>Pezizomycotina</taxon>
        <taxon>Sordariomycetes</taxon>
        <taxon>Sordariomycetidae</taxon>
        <taxon>Ophiostomatales</taxon>
        <taxon>Ophiostomataceae</taxon>
        <taxon>Sporothrix</taxon>
    </lineage>
</organism>
<reference evidence="2 3" key="1">
    <citation type="submission" date="2024-01" db="EMBL/GenBank/DDBJ databases">
        <authorList>
            <person name="Allen C."/>
            <person name="Tagirdzhanova G."/>
        </authorList>
    </citation>
    <scope>NUCLEOTIDE SEQUENCE [LARGE SCALE GENOMIC DNA]</scope>
</reference>
<evidence type="ECO:0008006" key="4">
    <source>
        <dbReference type="Google" id="ProtNLM"/>
    </source>
</evidence>
<keyword evidence="3" id="KW-1185">Reference proteome</keyword>
<evidence type="ECO:0000313" key="3">
    <source>
        <dbReference type="Proteomes" id="UP001642406"/>
    </source>
</evidence>
<accession>A0ABP0CJU6</accession>
<comment type="caution">
    <text evidence="2">The sequence shown here is derived from an EMBL/GenBank/DDBJ whole genome shotgun (WGS) entry which is preliminary data.</text>
</comment>
<feature type="signal peptide" evidence="1">
    <location>
        <begin position="1"/>
        <end position="17"/>
    </location>
</feature>
<proteinExistence type="predicted"/>
<evidence type="ECO:0000256" key="1">
    <source>
        <dbReference type="SAM" id="SignalP"/>
    </source>
</evidence>
<keyword evidence="1" id="KW-0732">Signal</keyword>
<dbReference type="EMBL" id="CAWUHC010000103">
    <property type="protein sequence ID" value="CAK7232363.1"/>
    <property type="molecule type" value="Genomic_DNA"/>
</dbReference>
<feature type="chain" id="PRO_5045823741" description="ML-like domain-containing protein" evidence="1">
    <location>
        <begin position="18"/>
        <end position="101"/>
    </location>
</feature>
<dbReference type="Proteomes" id="UP001642406">
    <property type="component" value="Unassembled WGS sequence"/>
</dbReference>
<protein>
    <recommendedName>
        <fullName evidence="4">ML-like domain-containing protein</fullName>
    </recommendedName>
</protein>
<name>A0ABP0CJU6_9PEZI</name>
<gene>
    <name evidence="2" type="ORF">SBRCBS47491_008244</name>
</gene>
<evidence type="ECO:0000313" key="2">
    <source>
        <dbReference type="EMBL" id="CAK7232363.1"/>
    </source>
</evidence>